<evidence type="ECO:0000259" key="6">
    <source>
        <dbReference type="Pfam" id="PF08281"/>
    </source>
</evidence>
<evidence type="ECO:0000256" key="4">
    <source>
        <dbReference type="ARBA" id="ARBA00023163"/>
    </source>
</evidence>
<evidence type="ECO:0000256" key="1">
    <source>
        <dbReference type="ARBA" id="ARBA00010641"/>
    </source>
</evidence>
<dbReference type="Gene3D" id="1.10.10.10">
    <property type="entry name" value="Winged helix-like DNA-binding domain superfamily/Winged helix DNA-binding domain"/>
    <property type="match status" value="1"/>
</dbReference>
<evidence type="ECO:0000259" key="5">
    <source>
        <dbReference type="Pfam" id="PF04542"/>
    </source>
</evidence>
<feature type="domain" description="RNA polymerase sigma factor 70 region 4 type 2" evidence="6">
    <location>
        <begin position="121"/>
        <end position="173"/>
    </location>
</feature>
<dbReference type="RefSeq" id="WP_241998133.1">
    <property type="nucleotide sequence ID" value="NZ_SLWM01000004.1"/>
</dbReference>
<dbReference type="InterPro" id="IPR013325">
    <property type="entry name" value="RNA_pol_sigma_r2"/>
</dbReference>
<evidence type="ECO:0000313" key="8">
    <source>
        <dbReference type="Proteomes" id="UP000295818"/>
    </source>
</evidence>
<dbReference type="InterPro" id="IPR014284">
    <property type="entry name" value="RNA_pol_sigma-70_dom"/>
</dbReference>
<dbReference type="SUPFAM" id="SSF88659">
    <property type="entry name" value="Sigma3 and sigma4 domains of RNA polymerase sigma factors"/>
    <property type="match status" value="1"/>
</dbReference>
<comment type="similarity">
    <text evidence="1">Belongs to the sigma-70 factor family. ECF subfamily.</text>
</comment>
<sequence>MTTTTLEKPVAAVAADDLEDAAAVFVAARPRLFKVAYRVLGSVCEAEDVMQDVWLRWQRTDRTVVVNPPAFLATMTARLAINVAKSARRRHETCVGPWLPDRAGAWVDPQTEAERGEAVEQAVHLLLERLSPSERAAYVLREGFEYPYRQIAETLQLGAANARQLVTRARQRLAADRRQPVTTTTHRRLLQALVAAAGGGDLAELEELLAADIPR</sequence>
<organism evidence="7 8">
    <name type="scientific">Kribbella orskensis</name>
    <dbReference type="NCBI Taxonomy" id="2512216"/>
    <lineage>
        <taxon>Bacteria</taxon>
        <taxon>Bacillati</taxon>
        <taxon>Actinomycetota</taxon>
        <taxon>Actinomycetes</taxon>
        <taxon>Propionibacteriales</taxon>
        <taxon>Kribbellaceae</taxon>
        <taxon>Kribbella</taxon>
    </lineage>
</organism>
<dbReference type="InterPro" id="IPR052704">
    <property type="entry name" value="ECF_Sigma-70_Domain"/>
</dbReference>
<dbReference type="Pfam" id="PF08281">
    <property type="entry name" value="Sigma70_r4_2"/>
    <property type="match status" value="1"/>
</dbReference>
<name>A0ABY2BN33_9ACTN</name>
<keyword evidence="2" id="KW-0805">Transcription regulation</keyword>
<evidence type="ECO:0000256" key="3">
    <source>
        <dbReference type="ARBA" id="ARBA00023082"/>
    </source>
</evidence>
<proteinExistence type="inferred from homology"/>
<dbReference type="PANTHER" id="PTHR30173:SF36">
    <property type="entry name" value="ECF RNA POLYMERASE SIGMA FACTOR SIGJ"/>
    <property type="match status" value="1"/>
</dbReference>
<dbReference type="Gene3D" id="1.10.1740.10">
    <property type="match status" value="1"/>
</dbReference>
<dbReference type="NCBIfam" id="TIGR02937">
    <property type="entry name" value="sigma70-ECF"/>
    <property type="match status" value="1"/>
</dbReference>
<dbReference type="Pfam" id="PF04542">
    <property type="entry name" value="Sigma70_r2"/>
    <property type="match status" value="1"/>
</dbReference>
<protein>
    <submittedName>
        <fullName evidence="7">RNA polymerase sigma factor (Sigma-70 family)</fullName>
    </submittedName>
</protein>
<dbReference type="EMBL" id="SLWM01000004">
    <property type="protein sequence ID" value="TCO25797.1"/>
    <property type="molecule type" value="Genomic_DNA"/>
</dbReference>
<evidence type="ECO:0000313" key="7">
    <source>
        <dbReference type="EMBL" id="TCO25797.1"/>
    </source>
</evidence>
<dbReference type="SUPFAM" id="SSF88946">
    <property type="entry name" value="Sigma2 domain of RNA polymerase sigma factors"/>
    <property type="match status" value="1"/>
</dbReference>
<dbReference type="Proteomes" id="UP000295818">
    <property type="component" value="Unassembled WGS sequence"/>
</dbReference>
<evidence type="ECO:0000256" key="2">
    <source>
        <dbReference type="ARBA" id="ARBA00023015"/>
    </source>
</evidence>
<reference evidence="7 8" key="1">
    <citation type="journal article" date="2015" name="Stand. Genomic Sci.">
        <title>Genomic Encyclopedia of Bacterial and Archaeal Type Strains, Phase III: the genomes of soil and plant-associated and newly described type strains.</title>
        <authorList>
            <person name="Whitman W.B."/>
            <person name="Woyke T."/>
            <person name="Klenk H.P."/>
            <person name="Zhou Y."/>
            <person name="Lilburn T.G."/>
            <person name="Beck B.J."/>
            <person name="De Vos P."/>
            <person name="Vandamme P."/>
            <person name="Eisen J.A."/>
            <person name="Garrity G."/>
            <person name="Hugenholtz P."/>
            <person name="Kyrpides N.C."/>
        </authorList>
    </citation>
    <scope>NUCLEOTIDE SEQUENCE [LARGE SCALE GENOMIC DNA]</scope>
    <source>
        <strain evidence="7 8">VKM Ac-2538</strain>
    </source>
</reference>
<keyword evidence="4" id="KW-0804">Transcription</keyword>
<gene>
    <name evidence="7" type="ORF">EV644_104301</name>
</gene>
<feature type="domain" description="RNA polymerase sigma-70 region 2" evidence="5">
    <location>
        <begin position="28"/>
        <end position="89"/>
    </location>
</feature>
<dbReference type="InterPro" id="IPR036388">
    <property type="entry name" value="WH-like_DNA-bd_sf"/>
</dbReference>
<comment type="caution">
    <text evidence="7">The sequence shown here is derived from an EMBL/GenBank/DDBJ whole genome shotgun (WGS) entry which is preliminary data.</text>
</comment>
<dbReference type="InterPro" id="IPR013324">
    <property type="entry name" value="RNA_pol_sigma_r3/r4-like"/>
</dbReference>
<dbReference type="InterPro" id="IPR007627">
    <property type="entry name" value="RNA_pol_sigma70_r2"/>
</dbReference>
<accession>A0ABY2BN33</accession>
<keyword evidence="3" id="KW-0731">Sigma factor</keyword>
<dbReference type="PANTHER" id="PTHR30173">
    <property type="entry name" value="SIGMA 19 FACTOR"/>
    <property type="match status" value="1"/>
</dbReference>
<dbReference type="InterPro" id="IPR013249">
    <property type="entry name" value="RNA_pol_sigma70_r4_t2"/>
</dbReference>
<keyword evidence="8" id="KW-1185">Reference proteome</keyword>